<dbReference type="Gene3D" id="3.30.70.600">
    <property type="entry name" value="Ribosomal protein S10 domain"/>
    <property type="match status" value="1"/>
</dbReference>
<dbReference type="InterPro" id="IPR036838">
    <property type="entry name" value="Ribosomal_uS10_dom_sf"/>
</dbReference>
<protein>
    <submittedName>
        <fullName evidence="5">Ribosomal protein S10</fullName>
    </submittedName>
</protein>
<dbReference type="EMBL" id="MK086006">
    <property type="protein sequence ID" value="QBX98746.1"/>
    <property type="molecule type" value="Genomic_DNA"/>
</dbReference>
<dbReference type="Pfam" id="PF00338">
    <property type="entry name" value="Ribosomal_S10"/>
    <property type="match status" value="1"/>
</dbReference>
<evidence type="ECO:0000256" key="2">
    <source>
        <dbReference type="ARBA" id="ARBA00022980"/>
    </source>
</evidence>
<keyword evidence="5" id="KW-0496">Mitochondrion</keyword>
<gene>
    <name evidence="5" type="primary">rps10</name>
</gene>
<name>A0A4D6C4R2_9CHLO</name>
<feature type="domain" description="Small ribosomal subunit protein uS10" evidence="4">
    <location>
        <begin position="12"/>
        <end position="105"/>
    </location>
</feature>
<dbReference type="InterPro" id="IPR001848">
    <property type="entry name" value="Ribosomal_uS10"/>
</dbReference>
<organism evidence="5">
    <name type="scientific">Chloropicon roscoffensis</name>
    <dbReference type="NCBI Taxonomy" id="1461544"/>
    <lineage>
        <taxon>Eukaryota</taxon>
        <taxon>Viridiplantae</taxon>
        <taxon>Chlorophyta</taxon>
        <taxon>Chloropicophyceae</taxon>
        <taxon>Chloropicales</taxon>
        <taxon>Chloropicaceae</taxon>
        <taxon>Chloropicon</taxon>
    </lineage>
</organism>
<reference evidence="5" key="1">
    <citation type="journal article" date="2019" name="Genome Biol. Evol.">
        <title>Tracing the Evolution of the Plastome and Mitogenome in the Chloropicophyceae Uncovered Convergent tRNA Gene Losses and a Variant Plastid Genetic Code.</title>
        <authorList>
            <person name="Turmel M."/>
            <person name="Dos Santos A.L."/>
            <person name="Otis C."/>
            <person name="Sergerie R."/>
            <person name="Lemieux C."/>
        </authorList>
    </citation>
    <scope>NUCLEOTIDE SEQUENCE</scope>
</reference>
<evidence type="ECO:0000259" key="4">
    <source>
        <dbReference type="SMART" id="SM01403"/>
    </source>
</evidence>
<dbReference type="PRINTS" id="PR00971">
    <property type="entry name" value="RIBOSOMALS10"/>
</dbReference>
<dbReference type="SMART" id="SM01403">
    <property type="entry name" value="Ribosomal_S10"/>
    <property type="match status" value="1"/>
</dbReference>
<dbReference type="AlphaFoldDB" id="A0A4D6C4R2"/>
<dbReference type="GO" id="GO:1990904">
    <property type="term" value="C:ribonucleoprotein complex"/>
    <property type="evidence" value="ECO:0007669"/>
    <property type="project" value="UniProtKB-KW"/>
</dbReference>
<accession>A0A4D6C4R2</accession>
<dbReference type="GO" id="GO:0005840">
    <property type="term" value="C:ribosome"/>
    <property type="evidence" value="ECO:0007669"/>
    <property type="project" value="UniProtKB-KW"/>
</dbReference>
<evidence type="ECO:0000256" key="1">
    <source>
        <dbReference type="ARBA" id="ARBA00007102"/>
    </source>
</evidence>
<sequence length="116" mass="13675">MPSKESSLYQVKLKLTCSDLALLQRFEEELKSFLDETSSYTFLRLPTRSHLKTVLRSPHVNKKSREHFVLDVHTSSYTIIDPSNYCSRGLLKRLKKWSGGEYLLTFCERYGRRNRL</sequence>
<keyword evidence="3" id="KW-0687">Ribonucleoprotein</keyword>
<dbReference type="SUPFAM" id="SSF54999">
    <property type="entry name" value="Ribosomal protein S10"/>
    <property type="match status" value="1"/>
</dbReference>
<geneLocation type="mitochondrion" evidence="5"/>
<evidence type="ECO:0000313" key="5">
    <source>
        <dbReference type="EMBL" id="QBX98746.1"/>
    </source>
</evidence>
<evidence type="ECO:0000256" key="3">
    <source>
        <dbReference type="ARBA" id="ARBA00023274"/>
    </source>
</evidence>
<dbReference type="GO" id="GO:0003735">
    <property type="term" value="F:structural constituent of ribosome"/>
    <property type="evidence" value="ECO:0007669"/>
    <property type="project" value="InterPro"/>
</dbReference>
<comment type="similarity">
    <text evidence="1">Belongs to the universal ribosomal protein uS10 family.</text>
</comment>
<keyword evidence="2 5" id="KW-0689">Ribosomal protein</keyword>
<proteinExistence type="inferred from homology"/>
<dbReference type="InterPro" id="IPR027486">
    <property type="entry name" value="Ribosomal_uS10_dom"/>
</dbReference>
<dbReference type="GO" id="GO:0006412">
    <property type="term" value="P:translation"/>
    <property type="evidence" value="ECO:0007669"/>
    <property type="project" value="InterPro"/>
</dbReference>